<protein>
    <submittedName>
        <fullName evidence="1">Uncharacterized protein</fullName>
    </submittedName>
</protein>
<evidence type="ECO:0000313" key="2">
    <source>
        <dbReference type="Proteomes" id="UP000011713"/>
    </source>
</evidence>
<dbReference type="InParanoid" id="M4B8D0"/>
<name>M4B8D0_HYAAE</name>
<dbReference type="EnsemblProtists" id="HpaT802535">
    <property type="protein sequence ID" value="HpaP802535"/>
    <property type="gene ID" value="HpaG802535"/>
</dbReference>
<dbReference type="AlphaFoldDB" id="M4B8D0"/>
<dbReference type="HOGENOM" id="CLU_2445464_0_0_1"/>
<dbReference type="VEuPathDB" id="FungiDB:HpaG802535"/>
<dbReference type="EMBL" id="JH597957">
    <property type="status" value="NOT_ANNOTATED_CDS"/>
    <property type="molecule type" value="Genomic_DNA"/>
</dbReference>
<reference evidence="1" key="2">
    <citation type="submission" date="2015-06" db="UniProtKB">
        <authorList>
            <consortium name="EnsemblProtists"/>
        </authorList>
    </citation>
    <scope>IDENTIFICATION</scope>
    <source>
        <strain evidence="1">Emoy2</strain>
    </source>
</reference>
<accession>M4B8D0</accession>
<keyword evidence="2" id="KW-1185">Reference proteome</keyword>
<proteinExistence type="predicted"/>
<sequence length="90" mass="10607">MFSSRMMFSKDSEECEDFAIDVQGVVNTTVRLSCVTVSLIRHTFVSHTLSDNTVPYRLWLEDIYRNRVFMRRRSSGVVPKKNYDEDHSIR</sequence>
<evidence type="ECO:0000313" key="1">
    <source>
        <dbReference type="EnsemblProtists" id="HpaP802535"/>
    </source>
</evidence>
<reference evidence="2" key="1">
    <citation type="journal article" date="2010" name="Science">
        <title>Signatures of adaptation to obligate biotrophy in the Hyaloperonospora arabidopsidis genome.</title>
        <authorList>
            <person name="Baxter L."/>
            <person name="Tripathy S."/>
            <person name="Ishaque N."/>
            <person name="Boot N."/>
            <person name="Cabral A."/>
            <person name="Kemen E."/>
            <person name="Thines M."/>
            <person name="Ah-Fong A."/>
            <person name="Anderson R."/>
            <person name="Badejoko W."/>
            <person name="Bittner-Eddy P."/>
            <person name="Boore J.L."/>
            <person name="Chibucos M.C."/>
            <person name="Coates M."/>
            <person name="Dehal P."/>
            <person name="Delehaunty K."/>
            <person name="Dong S."/>
            <person name="Downton P."/>
            <person name="Dumas B."/>
            <person name="Fabro G."/>
            <person name="Fronick C."/>
            <person name="Fuerstenberg S.I."/>
            <person name="Fulton L."/>
            <person name="Gaulin E."/>
            <person name="Govers F."/>
            <person name="Hughes L."/>
            <person name="Humphray S."/>
            <person name="Jiang R.H."/>
            <person name="Judelson H."/>
            <person name="Kamoun S."/>
            <person name="Kyung K."/>
            <person name="Meijer H."/>
            <person name="Minx P."/>
            <person name="Morris P."/>
            <person name="Nelson J."/>
            <person name="Phuntumart V."/>
            <person name="Qutob D."/>
            <person name="Rehmany A."/>
            <person name="Rougon-Cardoso A."/>
            <person name="Ryden P."/>
            <person name="Torto-Alalibo T."/>
            <person name="Studholme D."/>
            <person name="Wang Y."/>
            <person name="Win J."/>
            <person name="Wood J."/>
            <person name="Clifton S.W."/>
            <person name="Rogers J."/>
            <person name="Van den Ackerveken G."/>
            <person name="Jones J.D."/>
            <person name="McDowell J.M."/>
            <person name="Beynon J."/>
            <person name="Tyler B.M."/>
        </authorList>
    </citation>
    <scope>NUCLEOTIDE SEQUENCE [LARGE SCALE GENOMIC DNA]</scope>
    <source>
        <strain evidence="2">Emoy2</strain>
    </source>
</reference>
<organism evidence="1 2">
    <name type="scientific">Hyaloperonospora arabidopsidis (strain Emoy2)</name>
    <name type="common">Downy mildew agent</name>
    <name type="synonym">Peronospora arabidopsidis</name>
    <dbReference type="NCBI Taxonomy" id="559515"/>
    <lineage>
        <taxon>Eukaryota</taxon>
        <taxon>Sar</taxon>
        <taxon>Stramenopiles</taxon>
        <taxon>Oomycota</taxon>
        <taxon>Peronosporomycetes</taxon>
        <taxon>Peronosporales</taxon>
        <taxon>Peronosporaceae</taxon>
        <taxon>Hyaloperonospora</taxon>
    </lineage>
</organism>
<dbReference type="Proteomes" id="UP000011713">
    <property type="component" value="Unassembled WGS sequence"/>
</dbReference>